<organism evidence="14 15">
    <name type="scientific">Ditylenchus dipsaci</name>
    <dbReference type="NCBI Taxonomy" id="166011"/>
    <lineage>
        <taxon>Eukaryota</taxon>
        <taxon>Metazoa</taxon>
        <taxon>Ecdysozoa</taxon>
        <taxon>Nematoda</taxon>
        <taxon>Chromadorea</taxon>
        <taxon>Rhabditida</taxon>
        <taxon>Tylenchina</taxon>
        <taxon>Tylenchomorpha</taxon>
        <taxon>Sphaerularioidea</taxon>
        <taxon>Anguinidae</taxon>
        <taxon>Anguininae</taxon>
        <taxon>Ditylenchus</taxon>
    </lineage>
</organism>
<evidence type="ECO:0000256" key="6">
    <source>
        <dbReference type="ARBA" id="ARBA00022729"/>
    </source>
</evidence>
<dbReference type="PROSITE" id="PS00236">
    <property type="entry name" value="NEUROTR_ION_CHANNEL"/>
    <property type="match status" value="1"/>
</dbReference>
<feature type="transmembrane region" description="Helical" evidence="11">
    <location>
        <begin position="309"/>
        <end position="331"/>
    </location>
</feature>
<dbReference type="InterPro" id="IPR038050">
    <property type="entry name" value="Neuro_actylchol_rec"/>
</dbReference>
<feature type="transmembrane region" description="Helical" evidence="11">
    <location>
        <begin position="374"/>
        <end position="396"/>
    </location>
</feature>
<dbReference type="Gene3D" id="2.70.170.10">
    <property type="entry name" value="Neurotransmitter-gated ion-channel ligand-binding domain"/>
    <property type="match status" value="1"/>
</dbReference>
<dbReference type="CDD" id="cd18990">
    <property type="entry name" value="LGIC_ECD_GABAAR"/>
    <property type="match status" value="1"/>
</dbReference>
<dbReference type="Proteomes" id="UP000887574">
    <property type="component" value="Unplaced"/>
</dbReference>
<dbReference type="WBParaSite" id="jg10073">
    <property type="protein sequence ID" value="jg10073"/>
    <property type="gene ID" value="jg10073"/>
</dbReference>
<dbReference type="GO" id="GO:0005886">
    <property type="term" value="C:plasma membrane"/>
    <property type="evidence" value="ECO:0007669"/>
    <property type="project" value="UniProtKB-SubCell"/>
</dbReference>
<dbReference type="AlphaFoldDB" id="A0A915CL02"/>
<dbReference type="InterPro" id="IPR006028">
    <property type="entry name" value="GABAA/Glycine_rcpt"/>
</dbReference>
<dbReference type="Pfam" id="PF02931">
    <property type="entry name" value="Neur_chan_LBD"/>
    <property type="match status" value="1"/>
</dbReference>
<evidence type="ECO:0000313" key="15">
    <source>
        <dbReference type="WBParaSite" id="jg10073"/>
    </source>
</evidence>
<evidence type="ECO:0000256" key="7">
    <source>
        <dbReference type="ARBA" id="ARBA00022989"/>
    </source>
</evidence>
<evidence type="ECO:0000259" key="12">
    <source>
        <dbReference type="Pfam" id="PF02931"/>
    </source>
</evidence>
<dbReference type="InterPro" id="IPR018000">
    <property type="entry name" value="Neurotransmitter_ion_chnl_CS"/>
</dbReference>
<dbReference type="PANTHER" id="PTHR18945">
    <property type="entry name" value="NEUROTRANSMITTER GATED ION CHANNEL"/>
    <property type="match status" value="1"/>
</dbReference>
<comment type="subcellular location">
    <subcellularLocation>
        <location evidence="2">Cell membrane</location>
    </subcellularLocation>
    <subcellularLocation>
        <location evidence="1">Membrane</location>
        <topology evidence="1">Multi-pass membrane protein</topology>
    </subcellularLocation>
</comment>
<dbReference type="GO" id="GO:0004888">
    <property type="term" value="F:transmembrane signaling receptor activity"/>
    <property type="evidence" value="ECO:0007669"/>
    <property type="project" value="InterPro"/>
</dbReference>
<dbReference type="SUPFAM" id="SSF90112">
    <property type="entry name" value="Neurotransmitter-gated ion-channel transmembrane pore"/>
    <property type="match status" value="1"/>
</dbReference>
<dbReference type="PRINTS" id="PR00252">
    <property type="entry name" value="NRIONCHANNEL"/>
</dbReference>
<feature type="domain" description="Neurotransmitter-gated ion-channel transmembrane" evidence="13">
    <location>
        <begin position="316"/>
        <end position="397"/>
    </location>
</feature>
<dbReference type="PRINTS" id="PR00253">
    <property type="entry name" value="GABAARECEPTR"/>
</dbReference>
<sequence length="483" mass="54538">MPSSNSLASAISDSSNKGCDKCDLRSTYCKHWDNQSTSCECRDGFQRASFLNRCVVISSEEKEGKPVLPGDTLIAEDLRSMIYGGENSDECHLGQAEKHATRILGDILKRYDRNLIPSIKGVDVEVELLIQKVSEINEILSSSKMDILFSQIWHDPGLNFEDEEGAHCLTNLSLSYRMVDTIWIPNVCLVNSKSSGIHSSPTPNIFLAIFPNGTVWLNYRIVVESPCDFEFTNFPMDKVECTTVFESYSFNVGKVRLHWKRIGVPVEIIGSVNLPDFFLTHFVHEKATFHYPAGVWDQLNIKIYFRRSYGFYILQIYLPTYCMVLISWISFWLDRRSLPARVTLGVSSILALTMQYSNVARSLPKVSYIKGVDLFMMGCVGYIFLSICELAMIGILEKTPAVYSSRGNISPDYEAEAKDSTAQAGSFAKKAFQKTFASDKFTRHRLKKVDSNSIASQPESWQKSMWSKVANESTNFVECRPLA</sequence>
<evidence type="ECO:0000256" key="3">
    <source>
        <dbReference type="ARBA" id="ARBA00022448"/>
    </source>
</evidence>
<proteinExistence type="inferred from homology"/>
<keyword evidence="9 11" id="KW-0472">Membrane</keyword>
<evidence type="ECO:0000256" key="11">
    <source>
        <dbReference type="RuleBase" id="RU000687"/>
    </source>
</evidence>
<dbReference type="InterPro" id="IPR006029">
    <property type="entry name" value="Neurotrans-gated_channel_TM"/>
</dbReference>
<feature type="domain" description="Neurotransmitter-gated ion-channel ligand-binding" evidence="12">
    <location>
        <begin position="101"/>
        <end position="308"/>
    </location>
</feature>
<dbReference type="GO" id="GO:0005230">
    <property type="term" value="F:extracellular ligand-gated monoatomic ion channel activity"/>
    <property type="evidence" value="ECO:0007669"/>
    <property type="project" value="InterPro"/>
</dbReference>
<dbReference type="InterPro" id="IPR036719">
    <property type="entry name" value="Neuro-gated_channel_TM_sf"/>
</dbReference>
<keyword evidence="3 11" id="KW-0813">Transport</keyword>
<dbReference type="InterPro" id="IPR036734">
    <property type="entry name" value="Neur_chan_lig-bd_sf"/>
</dbReference>
<evidence type="ECO:0000256" key="8">
    <source>
        <dbReference type="ARBA" id="ARBA00023065"/>
    </source>
</evidence>
<evidence type="ECO:0000256" key="2">
    <source>
        <dbReference type="ARBA" id="ARBA00004236"/>
    </source>
</evidence>
<keyword evidence="7 11" id="KW-1133">Transmembrane helix</keyword>
<evidence type="ECO:0000259" key="13">
    <source>
        <dbReference type="Pfam" id="PF02932"/>
    </source>
</evidence>
<accession>A0A915CL02</accession>
<keyword evidence="14" id="KW-1185">Reference proteome</keyword>
<keyword evidence="8 11" id="KW-0406">Ion transport</keyword>
<dbReference type="SUPFAM" id="SSF63712">
    <property type="entry name" value="Nicotinic receptor ligand binding domain-like"/>
    <property type="match status" value="1"/>
</dbReference>
<reference evidence="15" key="1">
    <citation type="submission" date="2022-11" db="UniProtKB">
        <authorList>
            <consortium name="WormBaseParasite"/>
        </authorList>
    </citation>
    <scope>IDENTIFICATION</scope>
</reference>
<protein>
    <submittedName>
        <fullName evidence="15">Uncharacterized protein</fullName>
    </submittedName>
</protein>
<evidence type="ECO:0000256" key="5">
    <source>
        <dbReference type="ARBA" id="ARBA00022692"/>
    </source>
</evidence>
<keyword evidence="6" id="KW-0732">Signal</keyword>
<comment type="similarity">
    <text evidence="11">Belongs to the ligand-gated ion channel (TC 1.A.9) family.</text>
</comment>
<dbReference type="InterPro" id="IPR006201">
    <property type="entry name" value="Neur_channel"/>
</dbReference>
<evidence type="ECO:0000256" key="4">
    <source>
        <dbReference type="ARBA" id="ARBA00022475"/>
    </source>
</evidence>
<dbReference type="Gene3D" id="1.20.58.390">
    <property type="entry name" value="Neurotransmitter-gated ion-channel transmembrane domain"/>
    <property type="match status" value="1"/>
</dbReference>
<dbReference type="CDD" id="cd19049">
    <property type="entry name" value="LGIC_TM_anion"/>
    <property type="match status" value="1"/>
</dbReference>
<keyword evidence="10 11" id="KW-0407">Ion channel</keyword>
<name>A0A915CL02_9BILA</name>
<feature type="transmembrane region" description="Helical" evidence="11">
    <location>
        <begin position="338"/>
        <end position="354"/>
    </location>
</feature>
<evidence type="ECO:0000256" key="9">
    <source>
        <dbReference type="ARBA" id="ARBA00023136"/>
    </source>
</evidence>
<keyword evidence="4" id="KW-1003">Cell membrane</keyword>
<dbReference type="InterPro" id="IPR006202">
    <property type="entry name" value="Neur_chan_lig-bd"/>
</dbReference>
<comment type="caution">
    <text evidence="11">Lacks conserved residue(s) required for the propagation of feature annotation.</text>
</comment>
<keyword evidence="5 11" id="KW-0812">Transmembrane</keyword>
<evidence type="ECO:0000313" key="14">
    <source>
        <dbReference type="Proteomes" id="UP000887574"/>
    </source>
</evidence>
<evidence type="ECO:0000256" key="1">
    <source>
        <dbReference type="ARBA" id="ARBA00004141"/>
    </source>
</evidence>
<evidence type="ECO:0000256" key="10">
    <source>
        <dbReference type="ARBA" id="ARBA00023303"/>
    </source>
</evidence>
<dbReference type="Pfam" id="PF02932">
    <property type="entry name" value="Neur_chan_memb"/>
    <property type="match status" value="1"/>
</dbReference>